<dbReference type="SUPFAM" id="SSF53756">
    <property type="entry name" value="UDP-Glycosyltransferase/glycogen phosphorylase"/>
    <property type="match status" value="1"/>
</dbReference>
<dbReference type="InterPro" id="IPR007235">
    <property type="entry name" value="Glyco_trans_28_C"/>
</dbReference>
<dbReference type="Pfam" id="PF04101">
    <property type="entry name" value="Glyco_tran_28_C"/>
    <property type="match status" value="1"/>
</dbReference>
<keyword evidence="2" id="KW-0808">Transferase</keyword>
<proteinExistence type="predicted"/>
<dbReference type="AlphaFoldDB" id="A0A1J5N2R6"/>
<dbReference type="EMBL" id="LKAQ01000004">
    <property type="protein sequence ID" value="OIQ49915.1"/>
    <property type="molecule type" value="Genomic_DNA"/>
</dbReference>
<name>A0A1J5N2R6_9BACT</name>
<comment type="caution">
    <text evidence="2">The sequence shown here is derived from an EMBL/GenBank/DDBJ whole genome shotgun (WGS) entry which is preliminary data.</text>
</comment>
<accession>A0A1J5N2R6</accession>
<evidence type="ECO:0000313" key="2">
    <source>
        <dbReference type="EMBL" id="OIQ49915.1"/>
    </source>
</evidence>
<dbReference type="Gene3D" id="3.40.50.2000">
    <property type="entry name" value="Glycogen Phosphorylase B"/>
    <property type="match status" value="1"/>
</dbReference>
<dbReference type="GO" id="GO:0016758">
    <property type="term" value="F:hexosyltransferase activity"/>
    <property type="evidence" value="ECO:0007669"/>
    <property type="project" value="InterPro"/>
</dbReference>
<protein>
    <submittedName>
        <fullName evidence="2">UDP-N-acetylglucosamine--N-acetylmuramyl-(Pentapeptide) pyrophosphoryl-undecaprenol N-acetylglucosamine transferase</fullName>
        <ecNumber evidence="2">2.4.1.227</ecNumber>
    </submittedName>
</protein>
<dbReference type="PANTHER" id="PTHR21015:SF28">
    <property type="entry name" value="SLL1722 PROTEIN"/>
    <property type="match status" value="1"/>
</dbReference>
<dbReference type="EC" id="2.4.1.227" evidence="2"/>
<dbReference type="OrthoDB" id="503443at2"/>
<reference evidence="2 3" key="1">
    <citation type="submission" date="2015-09" db="EMBL/GenBank/DDBJ databases">
        <title>Genome of Desulfovibrio dechloracetivorans BerOc1, a mercury methylating strain isolated from highly hydrocarbons and metals contaminated coastal sediments.</title>
        <authorList>
            <person name="Goni Urriza M."/>
            <person name="Gassie C."/>
            <person name="Bouchez O."/>
            <person name="Klopp C."/>
            <person name="Ranchou-Peyruse A."/>
            <person name="Remy G."/>
        </authorList>
    </citation>
    <scope>NUCLEOTIDE SEQUENCE [LARGE SCALE GENOMIC DNA]</scope>
    <source>
        <strain evidence="2 3">BerOc1</strain>
    </source>
</reference>
<dbReference type="PANTHER" id="PTHR21015">
    <property type="entry name" value="UDP-N-ACETYLGLUCOSAMINE--N-ACETYLMURAMYL-(PENTAPEPTIDE) PYROPHOSPHORYL-UNDECAPRENOL N-ACETYLGLUCOSAMINE TRANSFERASE 1"/>
    <property type="match status" value="1"/>
</dbReference>
<feature type="domain" description="Glycosyl transferase family 28 C-terminal" evidence="1">
    <location>
        <begin position="219"/>
        <end position="361"/>
    </location>
</feature>
<evidence type="ECO:0000259" key="1">
    <source>
        <dbReference type="Pfam" id="PF04101"/>
    </source>
</evidence>
<keyword evidence="2" id="KW-0328">Glycosyltransferase</keyword>
<keyword evidence="3" id="KW-1185">Reference proteome</keyword>
<sequence>MRIVFYCQHVLGVGHMFRSLEIVKALKDHEVILVTGGAHVDFDPPANMTRIQLPGLMMDEKFTRFIPLEEGAEVDDVLVRRLRQFKEIMAEQRPDIFMVELFPFGRKKFRFELLPILKKVRRGEYGKCQSVCSVRDILVEKKDMQRQVERVHGYLNPNFDHVLVHSDPDLVRLDETFPGVDGIVPEVHYTGYVARKPDPAETEQLAVELNLGNTPLVVVSVGGGHIGRDLLRGALAASPILNETHPHRLAVFTGPYAEEDEFQRLQKAAKVYPHITVKRFTKRFLAYLDLARLSVSLGGYNTTMNLLATNTFGLMYPFLQNREQNMRARRIEEKGGLKVITQDDLGPERLVPLMREGLDRKAEPLNLNLDGGPNSARILEAIHAAG</sequence>
<gene>
    <name evidence="2" type="primary">murG_2</name>
    <name evidence="2" type="ORF">BerOc1_01843</name>
</gene>
<evidence type="ECO:0000313" key="3">
    <source>
        <dbReference type="Proteomes" id="UP000181901"/>
    </source>
</evidence>
<dbReference type="RefSeq" id="WP_071545397.1">
    <property type="nucleotide sequence ID" value="NZ_LKAQ01000004.1"/>
</dbReference>
<dbReference type="Proteomes" id="UP000181901">
    <property type="component" value="Unassembled WGS sequence"/>
</dbReference>
<organism evidence="2 3">
    <name type="scientific">Pseudodesulfovibrio hydrargyri</name>
    <dbReference type="NCBI Taxonomy" id="2125990"/>
    <lineage>
        <taxon>Bacteria</taxon>
        <taxon>Pseudomonadati</taxon>
        <taxon>Thermodesulfobacteriota</taxon>
        <taxon>Desulfovibrionia</taxon>
        <taxon>Desulfovibrionales</taxon>
        <taxon>Desulfovibrionaceae</taxon>
    </lineage>
</organism>